<feature type="non-terminal residue" evidence="1">
    <location>
        <position position="241"/>
    </location>
</feature>
<comment type="caution">
    <text evidence="1">The sequence shown here is derived from an EMBL/GenBank/DDBJ whole genome shotgun (WGS) entry which is preliminary data.</text>
</comment>
<proteinExistence type="predicted"/>
<gene>
    <name evidence="1" type="ORF">S03H2_46477</name>
</gene>
<dbReference type="AlphaFoldDB" id="X1J2T3"/>
<reference evidence="1" key="1">
    <citation type="journal article" date="2014" name="Front. Microbiol.">
        <title>High frequency of phylogenetically diverse reductive dehalogenase-homologous genes in deep subseafloor sedimentary metagenomes.</title>
        <authorList>
            <person name="Kawai M."/>
            <person name="Futagami T."/>
            <person name="Toyoda A."/>
            <person name="Takaki Y."/>
            <person name="Nishi S."/>
            <person name="Hori S."/>
            <person name="Arai W."/>
            <person name="Tsubouchi T."/>
            <person name="Morono Y."/>
            <person name="Uchiyama I."/>
            <person name="Ito T."/>
            <person name="Fujiyama A."/>
            <person name="Inagaki F."/>
            <person name="Takami H."/>
        </authorList>
    </citation>
    <scope>NUCLEOTIDE SEQUENCE</scope>
    <source>
        <strain evidence="1">Expedition CK06-06</strain>
    </source>
</reference>
<name>X1J2T3_9ZZZZ</name>
<protein>
    <submittedName>
        <fullName evidence="1">Uncharacterized protein</fullName>
    </submittedName>
</protein>
<accession>X1J2T3</accession>
<organism evidence="1">
    <name type="scientific">marine sediment metagenome</name>
    <dbReference type="NCBI Taxonomy" id="412755"/>
    <lineage>
        <taxon>unclassified sequences</taxon>
        <taxon>metagenomes</taxon>
        <taxon>ecological metagenomes</taxon>
    </lineage>
</organism>
<dbReference type="EMBL" id="BARU01029184">
    <property type="protein sequence ID" value="GAH64083.1"/>
    <property type="molecule type" value="Genomic_DNA"/>
</dbReference>
<evidence type="ECO:0000313" key="1">
    <source>
        <dbReference type="EMBL" id="GAH64083.1"/>
    </source>
</evidence>
<sequence>MKYWYSYDGTPHNSFVRLDIDDDGNGVRDAVLISRKQAATVYDGTWTETLQEDYWELYNCIEATQACTSAGWDTFANQKNALTIATAKVMYLWVMLGPTTVPQIATESMYIDDITIGSVTYDLGAASFVNASDVEIKTVPSDGTFYLYAESAAWNASEFVENTGQITLKVYSVYTPTPAADVLVSTTVYTATESGNNTGRFRTPAISGADLGLKPGYKLVASCPAGATDNSVDYAAAKVSF</sequence>